<name>A0AAD8A0C6_DIPPU</name>
<dbReference type="GO" id="GO:0046872">
    <property type="term" value="F:metal ion binding"/>
    <property type="evidence" value="ECO:0007669"/>
    <property type="project" value="UniProtKB-KW"/>
</dbReference>
<keyword evidence="4" id="KW-0479">Metal-binding</keyword>
<evidence type="ECO:0000256" key="2">
    <source>
        <dbReference type="ARBA" id="ARBA00022617"/>
    </source>
</evidence>
<reference evidence="8" key="2">
    <citation type="submission" date="2023-05" db="EMBL/GenBank/DDBJ databases">
        <authorList>
            <person name="Fouks B."/>
        </authorList>
    </citation>
    <scope>NUCLEOTIDE SEQUENCE</scope>
    <source>
        <strain evidence="8">Stay&amp;Tobe</strain>
        <tissue evidence="8">Testes</tissue>
    </source>
</reference>
<evidence type="ECO:0000256" key="1">
    <source>
        <dbReference type="ARBA" id="ARBA00022448"/>
    </source>
</evidence>
<reference evidence="8" key="1">
    <citation type="journal article" date="2023" name="IScience">
        <title>Live-bearing cockroach genome reveals convergent evolutionary mechanisms linked to viviparity in insects and beyond.</title>
        <authorList>
            <person name="Fouks B."/>
            <person name="Harrison M.C."/>
            <person name="Mikhailova A.A."/>
            <person name="Marchal E."/>
            <person name="English S."/>
            <person name="Carruthers M."/>
            <person name="Jennings E.C."/>
            <person name="Chiamaka E.L."/>
            <person name="Frigard R.A."/>
            <person name="Pippel M."/>
            <person name="Attardo G.M."/>
            <person name="Benoit J.B."/>
            <person name="Bornberg-Bauer E."/>
            <person name="Tobe S.S."/>
        </authorList>
    </citation>
    <scope>NUCLEOTIDE SEQUENCE</scope>
    <source>
        <strain evidence="8">Stay&amp;Tobe</strain>
    </source>
</reference>
<comment type="similarity">
    <text evidence="6">Belongs to the globin family.</text>
</comment>
<keyword evidence="3 6" id="KW-0561">Oxygen transport</keyword>
<dbReference type="PROSITE" id="PS01033">
    <property type="entry name" value="GLOBIN"/>
    <property type="match status" value="1"/>
</dbReference>
<dbReference type="Proteomes" id="UP001233999">
    <property type="component" value="Unassembled WGS sequence"/>
</dbReference>
<dbReference type="Pfam" id="PF00042">
    <property type="entry name" value="Globin"/>
    <property type="match status" value="1"/>
</dbReference>
<dbReference type="EMBL" id="JASPKZ010004554">
    <property type="protein sequence ID" value="KAJ9590154.1"/>
    <property type="molecule type" value="Genomic_DNA"/>
</dbReference>
<dbReference type="AlphaFoldDB" id="A0AAD8A0C6"/>
<dbReference type="PANTHER" id="PTHR47217:SF1">
    <property type="entry name" value="GLOBIN-LIKE PROTEIN"/>
    <property type="match status" value="1"/>
</dbReference>
<evidence type="ECO:0000256" key="5">
    <source>
        <dbReference type="ARBA" id="ARBA00023004"/>
    </source>
</evidence>
<evidence type="ECO:0000256" key="6">
    <source>
        <dbReference type="RuleBase" id="RU000356"/>
    </source>
</evidence>
<evidence type="ECO:0000256" key="4">
    <source>
        <dbReference type="ARBA" id="ARBA00022723"/>
    </source>
</evidence>
<accession>A0AAD8A0C6</accession>
<keyword evidence="9" id="KW-1185">Reference proteome</keyword>
<dbReference type="PANTHER" id="PTHR47217">
    <property type="entry name" value="GLOBIN-LIKE PROTEIN"/>
    <property type="match status" value="1"/>
</dbReference>
<dbReference type="CDD" id="cd01040">
    <property type="entry name" value="Mb-like"/>
    <property type="match status" value="1"/>
</dbReference>
<dbReference type="InterPro" id="IPR002336">
    <property type="entry name" value="Erythrocruorin"/>
</dbReference>
<dbReference type="GO" id="GO:0005833">
    <property type="term" value="C:hemoglobin complex"/>
    <property type="evidence" value="ECO:0007669"/>
    <property type="project" value="InterPro"/>
</dbReference>
<comment type="caution">
    <text evidence="8">The sequence shown here is derived from an EMBL/GenBank/DDBJ whole genome shotgun (WGS) entry which is preliminary data.</text>
</comment>
<evidence type="ECO:0000259" key="7">
    <source>
        <dbReference type="PROSITE" id="PS01033"/>
    </source>
</evidence>
<dbReference type="InterPro" id="IPR044399">
    <property type="entry name" value="Mb-like_M"/>
</dbReference>
<organism evidence="8 9">
    <name type="scientific">Diploptera punctata</name>
    <name type="common">Pacific beetle cockroach</name>
    <dbReference type="NCBI Taxonomy" id="6984"/>
    <lineage>
        <taxon>Eukaryota</taxon>
        <taxon>Metazoa</taxon>
        <taxon>Ecdysozoa</taxon>
        <taxon>Arthropoda</taxon>
        <taxon>Hexapoda</taxon>
        <taxon>Insecta</taxon>
        <taxon>Pterygota</taxon>
        <taxon>Neoptera</taxon>
        <taxon>Polyneoptera</taxon>
        <taxon>Dictyoptera</taxon>
        <taxon>Blattodea</taxon>
        <taxon>Blaberoidea</taxon>
        <taxon>Blaberidae</taxon>
        <taxon>Diplopterinae</taxon>
        <taxon>Diploptera</taxon>
    </lineage>
</organism>
<proteinExistence type="inferred from homology"/>
<dbReference type="GO" id="GO:0005576">
    <property type="term" value="C:extracellular region"/>
    <property type="evidence" value="ECO:0007669"/>
    <property type="project" value="InterPro"/>
</dbReference>
<sequence length="174" mass="19494">MGGILSYLTGDNDPNLDIPDSTTGLTPRECQTVQYTWSLVYQNSKPAGVQLFIELFRTHPEYQSMFPSFRGVALSQLEKSKKLEAHATNVMSSIATLVDNLGDVECLVELARKIGENHGRRKLKQQAFIDVKILLMRILKQNLGSKLTPLGEEAWSKTLDLANKFIFQGLQPNN</sequence>
<dbReference type="InterPro" id="IPR009050">
    <property type="entry name" value="Globin-like_sf"/>
</dbReference>
<dbReference type="GO" id="GO:0005344">
    <property type="term" value="F:oxygen carrier activity"/>
    <property type="evidence" value="ECO:0007669"/>
    <property type="project" value="UniProtKB-KW"/>
</dbReference>
<gene>
    <name evidence="8" type="ORF">L9F63_016739</name>
</gene>
<dbReference type="GO" id="GO:0020037">
    <property type="term" value="F:heme binding"/>
    <property type="evidence" value="ECO:0007669"/>
    <property type="project" value="InterPro"/>
</dbReference>
<dbReference type="SUPFAM" id="SSF46458">
    <property type="entry name" value="Globin-like"/>
    <property type="match status" value="1"/>
</dbReference>
<keyword evidence="1 6" id="KW-0813">Transport</keyword>
<dbReference type="InterPro" id="IPR012292">
    <property type="entry name" value="Globin/Proto"/>
</dbReference>
<dbReference type="GO" id="GO:0019825">
    <property type="term" value="F:oxygen binding"/>
    <property type="evidence" value="ECO:0007669"/>
    <property type="project" value="InterPro"/>
</dbReference>
<dbReference type="PRINTS" id="PR00611">
    <property type="entry name" value="ERYTHCRUORIN"/>
</dbReference>
<evidence type="ECO:0000256" key="3">
    <source>
        <dbReference type="ARBA" id="ARBA00022621"/>
    </source>
</evidence>
<dbReference type="Gene3D" id="1.10.490.10">
    <property type="entry name" value="Globins"/>
    <property type="match status" value="1"/>
</dbReference>
<protein>
    <recommendedName>
        <fullName evidence="7">Globin domain-containing protein</fullName>
    </recommendedName>
</protein>
<evidence type="ECO:0000313" key="8">
    <source>
        <dbReference type="EMBL" id="KAJ9590154.1"/>
    </source>
</evidence>
<keyword evidence="2 6" id="KW-0349">Heme</keyword>
<keyword evidence="5" id="KW-0408">Iron</keyword>
<dbReference type="InterPro" id="IPR000971">
    <property type="entry name" value="Globin"/>
</dbReference>
<evidence type="ECO:0000313" key="9">
    <source>
        <dbReference type="Proteomes" id="UP001233999"/>
    </source>
</evidence>
<feature type="domain" description="Globin" evidence="7">
    <location>
        <begin position="24"/>
        <end position="171"/>
    </location>
</feature>